<accession>A0A914H737</accession>
<protein>
    <submittedName>
        <fullName evidence="3">Uncharacterized protein</fullName>
    </submittedName>
</protein>
<keyword evidence="2" id="KW-1185">Reference proteome</keyword>
<evidence type="ECO:0000313" key="3">
    <source>
        <dbReference type="WBParaSite" id="Gr19_v10_g13829.t1"/>
    </source>
</evidence>
<feature type="compositionally biased region" description="Acidic residues" evidence="1">
    <location>
        <begin position="1"/>
        <end position="13"/>
    </location>
</feature>
<sequence length="84" mass="9787">MGGIDMEFDEDAFLSDSQKRTERTTESDEVDMYLSSAFDKDAKELLNKCWHCLLVRQELKGRSVLFEMSSMRIDSDLNQEISRN</sequence>
<evidence type="ECO:0000313" key="2">
    <source>
        <dbReference type="Proteomes" id="UP000887572"/>
    </source>
</evidence>
<proteinExistence type="predicted"/>
<feature type="compositionally biased region" description="Basic and acidic residues" evidence="1">
    <location>
        <begin position="17"/>
        <end position="26"/>
    </location>
</feature>
<name>A0A914H737_GLORO</name>
<dbReference type="WBParaSite" id="Gr19_v10_g13829.t1">
    <property type="protein sequence ID" value="Gr19_v10_g13829.t1"/>
    <property type="gene ID" value="Gr19_v10_g13829"/>
</dbReference>
<dbReference type="AlphaFoldDB" id="A0A914H737"/>
<reference evidence="3" key="1">
    <citation type="submission" date="2022-11" db="UniProtKB">
        <authorList>
            <consortium name="WormBaseParasite"/>
        </authorList>
    </citation>
    <scope>IDENTIFICATION</scope>
</reference>
<organism evidence="2 3">
    <name type="scientific">Globodera rostochiensis</name>
    <name type="common">Golden nematode worm</name>
    <name type="synonym">Heterodera rostochiensis</name>
    <dbReference type="NCBI Taxonomy" id="31243"/>
    <lineage>
        <taxon>Eukaryota</taxon>
        <taxon>Metazoa</taxon>
        <taxon>Ecdysozoa</taxon>
        <taxon>Nematoda</taxon>
        <taxon>Chromadorea</taxon>
        <taxon>Rhabditida</taxon>
        <taxon>Tylenchina</taxon>
        <taxon>Tylenchomorpha</taxon>
        <taxon>Tylenchoidea</taxon>
        <taxon>Heteroderidae</taxon>
        <taxon>Heteroderinae</taxon>
        <taxon>Globodera</taxon>
    </lineage>
</organism>
<feature type="region of interest" description="Disordered" evidence="1">
    <location>
        <begin position="1"/>
        <end position="26"/>
    </location>
</feature>
<evidence type="ECO:0000256" key="1">
    <source>
        <dbReference type="SAM" id="MobiDB-lite"/>
    </source>
</evidence>
<dbReference type="Proteomes" id="UP000887572">
    <property type="component" value="Unplaced"/>
</dbReference>